<proteinExistence type="predicted"/>
<organism evidence="2">
    <name type="scientific">virus sp. ctRTq15</name>
    <dbReference type="NCBI Taxonomy" id="2828253"/>
    <lineage>
        <taxon>Viruses</taxon>
    </lineage>
</organism>
<keyword evidence="1" id="KW-0812">Transmembrane</keyword>
<evidence type="ECO:0000256" key="1">
    <source>
        <dbReference type="SAM" id="Phobius"/>
    </source>
</evidence>
<accession>A0A8S5RA85</accession>
<protein>
    <submittedName>
        <fullName evidence="2">Uncharacterized protein</fullName>
    </submittedName>
</protein>
<keyword evidence="1" id="KW-0472">Membrane</keyword>
<name>A0A8S5RA85_9VIRU</name>
<keyword evidence="1" id="KW-1133">Transmembrane helix</keyword>
<feature type="transmembrane region" description="Helical" evidence="1">
    <location>
        <begin position="12"/>
        <end position="39"/>
    </location>
</feature>
<dbReference type="EMBL" id="BK059084">
    <property type="protein sequence ID" value="DAE28280.1"/>
    <property type="molecule type" value="Genomic_DNA"/>
</dbReference>
<evidence type="ECO:0000313" key="2">
    <source>
        <dbReference type="EMBL" id="DAE28280.1"/>
    </source>
</evidence>
<reference evidence="2" key="1">
    <citation type="journal article" date="2021" name="Proc. Natl. Acad. Sci. U.S.A.">
        <title>A Catalog of Tens of Thousands of Viruses from Human Metagenomes Reveals Hidden Associations with Chronic Diseases.</title>
        <authorList>
            <person name="Tisza M.J."/>
            <person name="Buck C.B."/>
        </authorList>
    </citation>
    <scope>NUCLEOTIDE SEQUENCE</scope>
    <source>
        <strain evidence="2">CtRTq15</strain>
    </source>
</reference>
<sequence length="48" mass="5337">MYHFADCDIIGLPFFLIGGGSFLVGVTAFLYVLLTVIIINLKRFKVNS</sequence>